<evidence type="ECO:0000259" key="2">
    <source>
        <dbReference type="PROSITE" id="PS51677"/>
    </source>
</evidence>
<dbReference type="InterPro" id="IPR011330">
    <property type="entry name" value="Glyco_hydro/deAcase_b/a-brl"/>
</dbReference>
<reference evidence="3 4" key="1">
    <citation type="submission" date="2019-01" db="EMBL/GenBank/DDBJ databases">
        <title>Complete genome of a denitifying bacterium Halomons sp. BC-M4-5.</title>
        <authorList>
            <person name="Wang L."/>
            <person name="Shao Z."/>
        </authorList>
    </citation>
    <scope>NUCLEOTIDE SEQUENCE [LARGE SCALE GENOMIC DNA]</scope>
    <source>
        <strain evidence="3 4">BC-M4-5</strain>
    </source>
</reference>
<protein>
    <submittedName>
        <fullName evidence="3">Poly-beta-1,6-N-acetyl-D-glucosamine N-deacetylase PgaB</fullName>
    </submittedName>
</protein>
<evidence type="ECO:0000256" key="1">
    <source>
        <dbReference type="ARBA" id="ARBA00022729"/>
    </source>
</evidence>
<keyword evidence="4" id="KW-1185">Reference proteome</keyword>
<dbReference type="AlphaFoldDB" id="A0A6I6SMU8"/>
<dbReference type="KEGG" id="htx:EKK97_23360"/>
<dbReference type="Gene3D" id="3.20.20.370">
    <property type="entry name" value="Glycoside hydrolase/deacetylase"/>
    <property type="match status" value="1"/>
</dbReference>
<sequence>MEIPMSARSALLFGLLVIASLVQPALAAREPGDYVVISYHDVVDLSVSPGVALLPQTITRPRLIEHFNLIRSRGYQPVSFQQVLDAEAGIAALPDKAVLLVFDDGYRSFYDIVYPLLKLYGYPAITAVVGSWIDVPPTGRVPYGETLLERDRFMTREQLRELHDDPLVEIASHTYDLHYGLMGNPQGNQQAAAVTSRWQPSGYESEADYLQRIHSDMRRASHQLEEITGTAPRIMVWPYGAYSRATLDIAAEHGMPHSFSLLSEPNRIGQGTAVMGRYLIDQETSLQTFEEILGNRIWERDELRIVHVDLDYVYDPDPIQQEANLDLLIDRIYRFGITTVYLQAFADPNGNGVAEALYFPNRHLPMRADLFNRVAWQLKKRANVKVYAWMPVLAFDLGPGHEYVTDARTGRVASEHYLRLSPYSATNRRIIGEIYQDLGRLTKFDGLLFHDDAYLTDYEDAGEDALETYETAWNLPRDIDTMRRDATLVDDWTRRKTAFLTDFTLELAQSADYYRQADNKRFTTSRNIYALPIIEPQSQAWFAQSAENFAAAYDYVAVMAMPYMEEADDPQRWLQELAQDSLANVPAEQLVFELQTRDWRDESPIPNETLTSWIDTVKHAGIQHIGYYPDDFHNNQPDMNALRPHFSIGRRFGVSK</sequence>
<dbReference type="PROSITE" id="PS51677">
    <property type="entry name" value="NODB"/>
    <property type="match status" value="1"/>
</dbReference>
<organism evidence="3 4">
    <name type="scientific">Billgrantia tianxiuensis</name>
    <dbReference type="NCBI Taxonomy" id="2497861"/>
    <lineage>
        <taxon>Bacteria</taxon>
        <taxon>Pseudomonadati</taxon>
        <taxon>Pseudomonadota</taxon>
        <taxon>Gammaproteobacteria</taxon>
        <taxon>Oceanospirillales</taxon>
        <taxon>Halomonadaceae</taxon>
        <taxon>Billgrantia</taxon>
    </lineage>
</organism>
<dbReference type="InterPro" id="IPR002509">
    <property type="entry name" value="NODB_dom"/>
</dbReference>
<dbReference type="SUPFAM" id="SSF88713">
    <property type="entry name" value="Glycoside hydrolase/deacetylase"/>
    <property type="match status" value="1"/>
</dbReference>
<dbReference type="GO" id="GO:0043708">
    <property type="term" value="P:cell adhesion involved in biofilm formation"/>
    <property type="evidence" value="ECO:0007669"/>
    <property type="project" value="InterPro"/>
</dbReference>
<dbReference type="InterPro" id="IPR032772">
    <property type="entry name" value="PGA_deacetylase_PgaB_C"/>
</dbReference>
<dbReference type="NCBIfam" id="TIGR03938">
    <property type="entry name" value="deacetyl_PgaB"/>
    <property type="match status" value="1"/>
</dbReference>
<keyword evidence="1" id="KW-0732">Signal</keyword>
<feature type="domain" description="NodB homology" evidence="2">
    <location>
        <begin position="96"/>
        <end position="336"/>
    </location>
</feature>
<dbReference type="GO" id="GO:0016810">
    <property type="term" value="F:hydrolase activity, acting on carbon-nitrogen (but not peptide) bonds"/>
    <property type="evidence" value="ECO:0007669"/>
    <property type="project" value="InterPro"/>
</dbReference>
<dbReference type="Proteomes" id="UP000464013">
    <property type="component" value="Chromosome"/>
</dbReference>
<dbReference type="PANTHER" id="PTHR34216">
    <property type="match status" value="1"/>
</dbReference>
<dbReference type="InterPro" id="IPR023854">
    <property type="entry name" value="PGA_deacetylase_PgaB"/>
</dbReference>
<accession>A0A6I6SMU8</accession>
<dbReference type="Pfam" id="PF01522">
    <property type="entry name" value="Polysacc_deac_1"/>
    <property type="match status" value="1"/>
</dbReference>
<evidence type="ECO:0000313" key="4">
    <source>
        <dbReference type="Proteomes" id="UP000464013"/>
    </source>
</evidence>
<gene>
    <name evidence="3" type="primary">pgaB</name>
    <name evidence="3" type="ORF">EKK97_23360</name>
</gene>
<dbReference type="PANTHER" id="PTHR34216:SF7">
    <property type="entry name" value="POLY-BETA-1,6-N-ACETYL-D-GLUCOSAMINE N-DEACETYLASE"/>
    <property type="match status" value="1"/>
</dbReference>
<dbReference type="GO" id="GO:0005975">
    <property type="term" value="P:carbohydrate metabolic process"/>
    <property type="evidence" value="ECO:0007669"/>
    <property type="project" value="InterPro"/>
</dbReference>
<dbReference type="InterPro" id="IPR051398">
    <property type="entry name" value="Polysacch_Deacetylase"/>
</dbReference>
<dbReference type="EMBL" id="CP035042">
    <property type="protein sequence ID" value="QHC51959.1"/>
    <property type="molecule type" value="Genomic_DNA"/>
</dbReference>
<evidence type="ECO:0000313" key="3">
    <source>
        <dbReference type="EMBL" id="QHC51959.1"/>
    </source>
</evidence>
<dbReference type="OrthoDB" id="9814639at2"/>
<name>A0A6I6SMU8_9GAMM</name>
<dbReference type="Gene3D" id="3.20.20.80">
    <property type="entry name" value="Glycosidases"/>
    <property type="match status" value="1"/>
</dbReference>
<dbReference type="Pfam" id="PF14883">
    <property type="entry name" value="GHL13"/>
    <property type="match status" value="1"/>
</dbReference>
<proteinExistence type="predicted"/>